<dbReference type="Proteomes" id="UP000294003">
    <property type="component" value="Unassembled WGS sequence"/>
</dbReference>
<protein>
    <submittedName>
        <fullName evidence="2">Uncharacterized protein</fullName>
    </submittedName>
</protein>
<feature type="region of interest" description="Disordered" evidence="1">
    <location>
        <begin position="52"/>
        <end position="124"/>
    </location>
</feature>
<name>A0ABY0H350_9PEZI</name>
<evidence type="ECO:0000313" key="3">
    <source>
        <dbReference type="Proteomes" id="UP000294003"/>
    </source>
</evidence>
<proteinExistence type="predicted"/>
<evidence type="ECO:0000256" key="1">
    <source>
        <dbReference type="SAM" id="MobiDB-lite"/>
    </source>
</evidence>
<sequence>MQSADGPVLDAHGRDAVYVREAAGLDAPSQARVLGPIRLDAVDTHDHVLVLRSENTCTQNPDPARRGEQREGPAEPGIRAQQGERRPWESLRELPQEESGVEKPAERCPGPAGGEGGVRHGRRGEMGLGGRRGITYAIHVGELVDNPRGPRMIGVLLVTLDG</sequence>
<gene>
    <name evidence="2" type="ORF">DL762_007556</name>
</gene>
<evidence type="ECO:0000313" key="2">
    <source>
        <dbReference type="EMBL" id="RYO80593.1"/>
    </source>
</evidence>
<accession>A0ABY0H350</accession>
<keyword evidence="3" id="KW-1185">Reference proteome</keyword>
<feature type="compositionally biased region" description="Basic and acidic residues" evidence="1">
    <location>
        <begin position="63"/>
        <end position="73"/>
    </location>
</feature>
<reference evidence="2 3" key="1">
    <citation type="submission" date="2018-06" db="EMBL/GenBank/DDBJ databases">
        <title>Complete Genomes of Monosporascus.</title>
        <authorList>
            <person name="Robinson A.J."/>
            <person name="Natvig D.O."/>
        </authorList>
    </citation>
    <scope>NUCLEOTIDE SEQUENCE [LARGE SCALE GENOMIC DNA]</scope>
    <source>
        <strain evidence="2 3">CBS 609.92</strain>
    </source>
</reference>
<feature type="compositionally biased region" description="Basic and acidic residues" evidence="1">
    <location>
        <begin position="82"/>
        <end position="106"/>
    </location>
</feature>
<organism evidence="2 3">
    <name type="scientific">Monosporascus cannonballus</name>
    <dbReference type="NCBI Taxonomy" id="155416"/>
    <lineage>
        <taxon>Eukaryota</taxon>
        <taxon>Fungi</taxon>
        <taxon>Dikarya</taxon>
        <taxon>Ascomycota</taxon>
        <taxon>Pezizomycotina</taxon>
        <taxon>Sordariomycetes</taxon>
        <taxon>Xylariomycetidae</taxon>
        <taxon>Xylariales</taxon>
        <taxon>Xylariales incertae sedis</taxon>
        <taxon>Monosporascus</taxon>
    </lineage>
</organism>
<comment type="caution">
    <text evidence="2">The sequence shown here is derived from an EMBL/GenBank/DDBJ whole genome shotgun (WGS) entry which is preliminary data.</text>
</comment>
<dbReference type="EMBL" id="QJNS01000283">
    <property type="protein sequence ID" value="RYO80593.1"/>
    <property type="molecule type" value="Genomic_DNA"/>
</dbReference>